<dbReference type="InterPro" id="IPR029062">
    <property type="entry name" value="Class_I_gatase-like"/>
</dbReference>
<feature type="domain" description="Glutamine amidotransferase" evidence="6">
    <location>
        <begin position="99"/>
        <end position="245"/>
    </location>
</feature>
<dbReference type="Gene3D" id="3.50.30.20">
    <property type="entry name" value="Carbamoyl-phosphate synthase small subunit, N-terminal domain"/>
    <property type="match status" value="1"/>
</dbReference>
<evidence type="ECO:0000256" key="1">
    <source>
        <dbReference type="ARBA" id="ARBA00005077"/>
    </source>
</evidence>
<dbReference type="CDD" id="cd01744">
    <property type="entry name" value="GATase1_CPSase"/>
    <property type="match status" value="1"/>
</dbReference>
<organism evidence="7">
    <name type="scientific">marine metagenome</name>
    <dbReference type="NCBI Taxonomy" id="408172"/>
    <lineage>
        <taxon>unclassified sequences</taxon>
        <taxon>metagenomes</taxon>
        <taxon>ecological metagenomes</taxon>
    </lineage>
</organism>
<dbReference type="GO" id="GO:0004088">
    <property type="term" value="F:carbamoyl-phosphate synthase (glutamine-hydrolyzing) activity"/>
    <property type="evidence" value="ECO:0007669"/>
    <property type="project" value="UniProtKB-EC"/>
</dbReference>
<dbReference type="Gene3D" id="3.40.50.880">
    <property type="match status" value="1"/>
</dbReference>
<dbReference type="PROSITE" id="PS51273">
    <property type="entry name" value="GATASE_TYPE_1"/>
    <property type="match status" value="1"/>
</dbReference>
<dbReference type="PRINTS" id="PR00096">
    <property type="entry name" value="GATASE"/>
</dbReference>
<accession>A0A383BJM6</accession>
<dbReference type="SUPFAM" id="SSF52021">
    <property type="entry name" value="Carbamoyl phosphate synthetase, small subunit N-terminal domain"/>
    <property type="match status" value="1"/>
</dbReference>
<evidence type="ECO:0000313" key="7">
    <source>
        <dbReference type="EMBL" id="SVE20386.1"/>
    </source>
</evidence>
<dbReference type="InterPro" id="IPR036480">
    <property type="entry name" value="CarbP_synth_ssu_N_sf"/>
</dbReference>
<comment type="pathway">
    <text evidence="1">Amino-acid biosynthesis; L-arginine biosynthesis; carbamoyl phosphate from bicarbonate: step 1/1.</text>
</comment>
<gene>
    <name evidence="7" type="ORF">METZ01_LOCUS473240</name>
</gene>
<evidence type="ECO:0000256" key="5">
    <source>
        <dbReference type="ARBA" id="ARBA00048816"/>
    </source>
</evidence>
<protein>
    <recommendedName>
        <fullName evidence="3">carbamoyl-phosphate synthase (glutamine-hydrolyzing)</fullName>
        <ecNumber evidence="3">6.3.5.5</ecNumber>
    </recommendedName>
</protein>
<dbReference type="SUPFAM" id="SSF52317">
    <property type="entry name" value="Class I glutamine amidotransferase-like"/>
    <property type="match status" value="1"/>
</dbReference>
<dbReference type="PRINTS" id="PR00099">
    <property type="entry name" value="CPSGATASE"/>
</dbReference>
<dbReference type="InterPro" id="IPR035686">
    <property type="entry name" value="CPSase_GATase1"/>
</dbReference>
<dbReference type="PRINTS" id="PR00097">
    <property type="entry name" value="ANTSNTHASEII"/>
</dbReference>
<dbReference type="PANTHER" id="PTHR43418">
    <property type="entry name" value="MULTIFUNCTIONAL TRYPTOPHAN BIOSYNTHESIS PROTEIN-RELATED"/>
    <property type="match status" value="1"/>
</dbReference>
<proteinExistence type="inferred from homology"/>
<keyword evidence="4" id="KW-0315">Glutamine amidotransferase</keyword>
<evidence type="ECO:0000259" key="6">
    <source>
        <dbReference type="Pfam" id="PF00117"/>
    </source>
</evidence>
<feature type="non-terminal residue" evidence="7">
    <location>
        <position position="245"/>
    </location>
</feature>
<evidence type="ECO:0000256" key="2">
    <source>
        <dbReference type="ARBA" id="ARBA00007800"/>
    </source>
</evidence>
<evidence type="ECO:0000256" key="3">
    <source>
        <dbReference type="ARBA" id="ARBA00012738"/>
    </source>
</evidence>
<feature type="non-terminal residue" evidence="7">
    <location>
        <position position="1"/>
    </location>
</feature>
<dbReference type="AlphaFoldDB" id="A0A383BJM6"/>
<comment type="catalytic activity">
    <reaction evidence="5">
        <text>hydrogencarbonate + L-glutamine + 2 ATP + H2O = carbamoyl phosphate + L-glutamate + 2 ADP + phosphate + 2 H(+)</text>
        <dbReference type="Rhea" id="RHEA:18633"/>
        <dbReference type="ChEBI" id="CHEBI:15377"/>
        <dbReference type="ChEBI" id="CHEBI:15378"/>
        <dbReference type="ChEBI" id="CHEBI:17544"/>
        <dbReference type="ChEBI" id="CHEBI:29985"/>
        <dbReference type="ChEBI" id="CHEBI:30616"/>
        <dbReference type="ChEBI" id="CHEBI:43474"/>
        <dbReference type="ChEBI" id="CHEBI:58228"/>
        <dbReference type="ChEBI" id="CHEBI:58359"/>
        <dbReference type="ChEBI" id="CHEBI:456216"/>
        <dbReference type="EC" id="6.3.5.5"/>
    </reaction>
</comment>
<dbReference type="EMBL" id="UINC01201171">
    <property type="protein sequence ID" value="SVE20386.1"/>
    <property type="molecule type" value="Genomic_DNA"/>
</dbReference>
<dbReference type="InterPro" id="IPR017926">
    <property type="entry name" value="GATASE"/>
</dbReference>
<evidence type="ECO:0000256" key="4">
    <source>
        <dbReference type="ARBA" id="ARBA00022962"/>
    </source>
</evidence>
<comment type="similarity">
    <text evidence="2">Belongs to the CarA family.</text>
</comment>
<dbReference type="EC" id="6.3.5.5" evidence="3"/>
<dbReference type="InterPro" id="IPR050472">
    <property type="entry name" value="Anth_synth/Amidotransfase"/>
</dbReference>
<name>A0A383BJM6_9ZZZZ</name>
<reference evidence="7" key="1">
    <citation type="submission" date="2018-05" db="EMBL/GenBank/DDBJ databases">
        <authorList>
            <person name="Lanie J.A."/>
            <person name="Ng W.-L."/>
            <person name="Kazmierczak K.M."/>
            <person name="Andrzejewski T.M."/>
            <person name="Davidsen T.M."/>
            <person name="Wayne K.J."/>
            <person name="Tettelin H."/>
            <person name="Glass J.I."/>
            <person name="Rusch D."/>
            <person name="Podicherti R."/>
            <person name="Tsui H.-C.T."/>
            <person name="Winkler M.E."/>
        </authorList>
    </citation>
    <scope>NUCLEOTIDE SEQUENCE</scope>
</reference>
<sequence>TRHGIPGLSGVDTRTITKRLRVHGALKACISTEGISDDEAVDQAKSWPGLVGVDFVKEVTCSESFIWDADGNDKTPFTVPGTLLEPAAMEREAYRVVAFDLGAKNNIYRKLRFHGFEVEVVPASTSTEEVLERNPAGLFLSNGPGDPAAVSYVHKTVAQLIEKLPIFGICLGHQMITHALGAKTFKLKFGHRGANQPVKNLENGKVSITAQNNGFASSQEDVENKGAVVTEVNLNDGTVEGLRHK</sequence>
<dbReference type="Pfam" id="PF00117">
    <property type="entry name" value="GATase"/>
    <property type="match status" value="1"/>
</dbReference>
<dbReference type="PANTHER" id="PTHR43418:SF7">
    <property type="entry name" value="CARBAMOYL-PHOSPHATE SYNTHASE SMALL CHAIN"/>
    <property type="match status" value="1"/>
</dbReference>